<dbReference type="Pfam" id="PF00149">
    <property type="entry name" value="Metallophos"/>
    <property type="match status" value="1"/>
</dbReference>
<feature type="transmembrane region" description="Helical" evidence="5">
    <location>
        <begin position="142"/>
        <end position="163"/>
    </location>
</feature>
<dbReference type="PANTHER" id="PTHR31302">
    <property type="entry name" value="TRANSMEMBRANE PROTEIN WITH METALLOPHOSPHOESTERASE DOMAIN-RELATED"/>
    <property type="match status" value="1"/>
</dbReference>
<dbReference type="FunFam" id="3.60.21.10:FF:000028">
    <property type="entry name" value="Putative metallophosphoesterase"/>
    <property type="match status" value="1"/>
</dbReference>
<keyword evidence="3" id="KW-0378">Hydrolase</keyword>
<feature type="transmembrane region" description="Helical" evidence="5">
    <location>
        <begin position="44"/>
        <end position="64"/>
    </location>
</feature>
<name>A0A1C4V999_9ACTN</name>
<evidence type="ECO:0000256" key="1">
    <source>
        <dbReference type="ARBA" id="ARBA00001968"/>
    </source>
</evidence>
<keyword evidence="5" id="KW-0812">Transmembrane</keyword>
<evidence type="ECO:0000256" key="3">
    <source>
        <dbReference type="ARBA" id="ARBA00022801"/>
    </source>
</evidence>
<evidence type="ECO:0000259" key="6">
    <source>
        <dbReference type="Pfam" id="PF00149"/>
    </source>
</evidence>
<comment type="similarity">
    <text evidence="4">Belongs to the metallophosphoesterase superfamily.</text>
</comment>
<dbReference type="InterPro" id="IPR051158">
    <property type="entry name" value="Metallophosphoesterase_sf"/>
</dbReference>
<dbReference type="GO" id="GO:0016020">
    <property type="term" value="C:membrane"/>
    <property type="evidence" value="ECO:0007669"/>
    <property type="project" value="GOC"/>
</dbReference>
<accession>A0A1C4V999</accession>
<dbReference type="InterPro" id="IPR029052">
    <property type="entry name" value="Metallo-depent_PP-like"/>
</dbReference>
<dbReference type="GO" id="GO:0009245">
    <property type="term" value="P:lipid A biosynthetic process"/>
    <property type="evidence" value="ECO:0007669"/>
    <property type="project" value="TreeGrafter"/>
</dbReference>
<keyword evidence="2" id="KW-0479">Metal-binding</keyword>
<protein>
    <recommendedName>
        <fullName evidence="6">Calcineurin-like phosphoesterase domain-containing protein</fullName>
    </recommendedName>
</protein>
<dbReference type="GO" id="GO:0008758">
    <property type="term" value="F:UDP-2,3-diacylglucosamine hydrolase activity"/>
    <property type="evidence" value="ECO:0007669"/>
    <property type="project" value="TreeGrafter"/>
</dbReference>
<evidence type="ECO:0000256" key="5">
    <source>
        <dbReference type="SAM" id="Phobius"/>
    </source>
</evidence>
<dbReference type="Proteomes" id="UP000198864">
    <property type="component" value="Unassembled WGS sequence"/>
</dbReference>
<dbReference type="EMBL" id="FMCR01000001">
    <property type="protein sequence ID" value="SCE80614.1"/>
    <property type="molecule type" value="Genomic_DNA"/>
</dbReference>
<dbReference type="CDD" id="cd07385">
    <property type="entry name" value="MPP_YkuE_C"/>
    <property type="match status" value="1"/>
</dbReference>
<keyword evidence="5" id="KW-0472">Membrane</keyword>
<dbReference type="InterPro" id="IPR004843">
    <property type="entry name" value="Calcineurin-like_PHP"/>
</dbReference>
<dbReference type="STRING" id="285676.GA0070561_1794"/>
<evidence type="ECO:0000256" key="2">
    <source>
        <dbReference type="ARBA" id="ARBA00022723"/>
    </source>
</evidence>
<organism evidence="7 8">
    <name type="scientific">Micromonospora saelicesensis</name>
    <dbReference type="NCBI Taxonomy" id="285676"/>
    <lineage>
        <taxon>Bacteria</taxon>
        <taxon>Bacillati</taxon>
        <taxon>Actinomycetota</taxon>
        <taxon>Actinomycetes</taxon>
        <taxon>Micromonosporales</taxon>
        <taxon>Micromonosporaceae</taxon>
        <taxon>Micromonospora</taxon>
    </lineage>
</organism>
<gene>
    <name evidence="7" type="ORF">GA0070561_1794</name>
</gene>
<dbReference type="SUPFAM" id="SSF56300">
    <property type="entry name" value="Metallo-dependent phosphatases"/>
    <property type="match status" value="1"/>
</dbReference>
<sequence>MLAVLGFVAVLALVTGLIHLYLWKRLVRDTTTPGRWRRIGGIAALVLALLVPVTLAGTQAGLYWLAWPGYLWLALMFYLLVVLVVLEVPMLVTRLVLRRRVVAAEPTTAAPEPVLVGAAGPTEPPAAGAVAAPDHDPSRRLLLARGAAIFAGLTATGVTGYGIRTALGPPQLDRVRIPLAKLPRSMDGLRIATVSDIHLGPLRGRAHTERIVAAINRLDADIVAVVGDLVDGSVAELGSAAAPLRDLRSRYGSFFVTGNHEYYSGVEEWVQEVDRLGLRVLQNRRQEIQARGGVLDLAGVNDLTGAGTGLAAGPDFAAALGDRDPSRPVVLLAHQPLAAKEAARYGVDLQLSGHTHGGQMVPFNLAVGLEQPVVSGLGEVDGTKVYVTNGAGFWGPPVRVGAEPQISLVELRSA</sequence>
<evidence type="ECO:0000313" key="8">
    <source>
        <dbReference type="Proteomes" id="UP000198864"/>
    </source>
</evidence>
<evidence type="ECO:0000313" key="7">
    <source>
        <dbReference type="EMBL" id="SCE80614.1"/>
    </source>
</evidence>
<proteinExistence type="inferred from homology"/>
<feature type="transmembrane region" description="Helical" evidence="5">
    <location>
        <begin position="6"/>
        <end position="23"/>
    </location>
</feature>
<dbReference type="Gene3D" id="3.60.21.10">
    <property type="match status" value="1"/>
</dbReference>
<evidence type="ECO:0000256" key="4">
    <source>
        <dbReference type="ARBA" id="ARBA00061089"/>
    </source>
</evidence>
<keyword evidence="5" id="KW-1133">Transmembrane helix</keyword>
<dbReference type="AlphaFoldDB" id="A0A1C4V999"/>
<feature type="transmembrane region" description="Helical" evidence="5">
    <location>
        <begin position="70"/>
        <end position="92"/>
    </location>
</feature>
<dbReference type="RefSeq" id="WP_091396693.1">
    <property type="nucleotide sequence ID" value="NZ_FMCR01000001.1"/>
</dbReference>
<feature type="domain" description="Calcineurin-like phosphoesterase" evidence="6">
    <location>
        <begin position="189"/>
        <end position="357"/>
    </location>
</feature>
<comment type="cofactor">
    <cofactor evidence="1">
        <name>a divalent metal cation</name>
        <dbReference type="ChEBI" id="CHEBI:60240"/>
    </cofactor>
</comment>
<dbReference type="GO" id="GO:0046872">
    <property type="term" value="F:metal ion binding"/>
    <property type="evidence" value="ECO:0007669"/>
    <property type="project" value="UniProtKB-KW"/>
</dbReference>
<dbReference type="PANTHER" id="PTHR31302:SF31">
    <property type="entry name" value="PHOSPHODIESTERASE YAEI"/>
    <property type="match status" value="1"/>
</dbReference>
<reference evidence="7 8" key="1">
    <citation type="submission" date="2016-06" db="EMBL/GenBank/DDBJ databases">
        <authorList>
            <person name="Kjaerup R.B."/>
            <person name="Dalgaard T.S."/>
            <person name="Juul-Madsen H.R."/>
        </authorList>
    </citation>
    <scope>NUCLEOTIDE SEQUENCE [LARGE SCALE GENOMIC DNA]</scope>
    <source>
        <strain evidence="7 8">DSM 44871</strain>
    </source>
</reference>